<name>A0A848BBY9_9FIRM</name>
<gene>
    <name evidence="2" type="ORF">HF878_04655</name>
</gene>
<feature type="domain" description="HTH marR-type" evidence="1">
    <location>
        <begin position="10"/>
        <end position="137"/>
    </location>
</feature>
<comment type="caution">
    <text evidence="2">The sequence shown here is derived from an EMBL/GenBank/DDBJ whole genome shotgun (WGS) entry which is preliminary data.</text>
</comment>
<dbReference type="AlphaFoldDB" id="A0A848BBY9"/>
<dbReference type="InterPro" id="IPR000835">
    <property type="entry name" value="HTH_MarR-typ"/>
</dbReference>
<dbReference type="PROSITE" id="PS50995">
    <property type="entry name" value="HTH_MARR_2"/>
    <property type="match status" value="1"/>
</dbReference>
<dbReference type="SMART" id="SM00347">
    <property type="entry name" value="HTH_MARR"/>
    <property type="match status" value="1"/>
</dbReference>
<dbReference type="InterPro" id="IPR036388">
    <property type="entry name" value="WH-like_DNA-bd_sf"/>
</dbReference>
<dbReference type="EMBL" id="JABAFA010000010">
    <property type="protein sequence ID" value="NMD98777.1"/>
    <property type="molecule type" value="Genomic_DNA"/>
</dbReference>
<protein>
    <submittedName>
        <fullName evidence="2">Winged helix DNA-binding protein</fullName>
    </submittedName>
</protein>
<dbReference type="GO" id="GO:0003677">
    <property type="term" value="F:DNA binding"/>
    <property type="evidence" value="ECO:0007669"/>
    <property type="project" value="UniProtKB-KW"/>
</dbReference>
<keyword evidence="3" id="KW-1185">Reference proteome</keyword>
<dbReference type="Gene3D" id="1.10.10.10">
    <property type="entry name" value="Winged helix-like DNA-binding domain superfamily/Winged helix DNA-binding domain"/>
    <property type="match status" value="1"/>
</dbReference>
<proteinExistence type="predicted"/>
<reference evidence="2 3" key="1">
    <citation type="submission" date="2020-04" db="EMBL/GenBank/DDBJ databases">
        <authorList>
            <person name="Hitch T.C.A."/>
            <person name="Wylensek D."/>
            <person name="Clavel T."/>
        </authorList>
    </citation>
    <scope>NUCLEOTIDE SEQUENCE [LARGE SCALE GENOMIC DNA]</scope>
    <source>
        <strain evidence="2 3">PG-130-P53-12</strain>
    </source>
</reference>
<dbReference type="InterPro" id="IPR052526">
    <property type="entry name" value="HTH-type_Bedaq_tolerance"/>
</dbReference>
<dbReference type="GO" id="GO:0003700">
    <property type="term" value="F:DNA-binding transcription factor activity"/>
    <property type="evidence" value="ECO:0007669"/>
    <property type="project" value="InterPro"/>
</dbReference>
<dbReference type="PANTHER" id="PTHR39515">
    <property type="entry name" value="CONSERVED PROTEIN"/>
    <property type="match status" value="1"/>
</dbReference>
<dbReference type="Pfam" id="PF12802">
    <property type="entry name" value="MarR_2"/>
    <property type="match status" value="1"/>
</dbReference>
<evidence type="ECO:0000313" key="2">
    <source>
        <dbReference type="EMBL" id="NMD98777.1"/>
    </source>
</evidence>
<dbReference type="SUPFAM" id="SSF46785">
    <property type="entry name" value="Winged helix' DNA-binding domain"/>
    <property type="match status" value="1"/>
</dbReference>
<dbReference type="Proteomes" id="UP000543804">
    <property type="component" value="Unassembled WGS sequence"/>
</dbReference>
<evidence type="ECO:0000313" key="3">
    <source>
        <dbReference type="Proteomes" id="UP000543804"/>
    </source>
</evidence>
<keyword evidence="2" id="KW-0238">DNA-binding</keyword>
<sequence>MSETAAESISMHFIETLVLIHRNFYRHLAVPVPFNQFAVLMTLRADGAESLTAVGALLNISKQQMTSICEKLTASGLIQRETDRRDRRRVLISLTSAGERLIEDQNEIVRQKFIRSLKHLRPEEQDALANAIDLLNRSIEKMATAD</sequence>
<evidence type="ECO:0000259" key="1">
    <source>
        <dbReference type="PROSITE" id="PS50995"/>
    </source>
</evidence>
<dbReference type="InterPro" id="IPR036390">
    <property type="entry name" value="WH_DNA-bd_sf"/>
</dbReference>
<accession>A0A848BBY9</accession>
<organism evidence="2 3">
    <name type="scientific">Selenomonas bovis</name>
    <dbReference type="NCBI Taxonomy" id="416586"/>
    <lineage>
        <taxon>Bacteria</taxon>
        <taxon>Bacillati</taxon>
        <taxon>Bacillota</taxon>
        <taxon>Negativicutes</taxon>
        <taxon>Selenomonadales</taxon>
        <taxon>Selenomonadaceae</taxon>
        <taxon>Selenomonas</taxon>
    </lineage>
</organism>
<dbReference type="RefSeq" id="WP_170077342.1">
    <property type="nucleotide sequence ID" value="NZ_JABAFA010000010.1"/>
</dbReference>
<dbReference type="PANTHER" id="PTHR39515:SF2">
    <property type="entry name" value="HTH-TYPE TRANSCRIPTIONAL REGULATOR RV0880"/>
    <property type="match status" value="1"/>
</dbReference>